<evidence type="ECO:0000313" key="2">
    <source>
        <dbReference type="EMBL" id="GGV27813.1"/>
    </source>
</evidence>
<evidence type="ECO:0008006" key="4">
    <source>
        <dbReference type="Google" id="ProtNLM"/>
    </source>
</evidence>
<reference evidence="2" key="2">
    <citation type="submission" date="2020-09" db="EMBL/GenBank/DDBJ databases">
        <authorList>
            <person name="Sun Q."/>
            <person name="Ohkuma M."/>
        </authorList>
    </citation>
    <scope>NUCLEOTIDE SEQUENCE</scope>
    <source>
        <strain evidence="2">JCM 4369</strain>
    </source>
</reference>
<comment type="caution">
    <text evidence="2">The sequence shown here is derived from an EMBL/GenBank/DDBJ whole genome shotgun (WGS) entry which is preliminary data.</text>
</comment>
<dbReference type="AlphaFoldDB" id="A0A918IJX7"/>
<feature type="signal peptide" evidence="1">
    <location>
        <begin position="1"/>
        <end position="28"/>
    </location>
</feature>
<dbReference type="Proteomes" id="UP000618795">
    <property type="component" value="Unassembled WGS sequence"/>
</dbReference>
<name>A0A918IJX7_9ACTN</name>
<reference evidence="2" key="1">
    <citation type="journal article" date="2014" name="Int. J. Syst. Evol. Microbiol.">
        <title>Complete genome sequence of Corynebacterium casei LMG S-19264T (=DSM 44701T), isolated from a smear-ripened cheese.</title>
        <authorList>
            <consortium name="US DOE Joint Genome Institute (JGI-PGF)"/>
            <person name="Walter F."/>
            <person name="Albersmeier A."/>
            <person name="Kalinowski J."/>
            <person name="Ruckert C."/>
        </authorList>
    </citation>
    <scope>NUCLEOTIDE SEQUENCE</scope>
    <source>
        <strain evidence="2">JCM 4369</strain>
    </source>
</reference>
<dbReference type="EMBL" id="BMTD01000032">
    <property type="protein sequence ID" value="GGV27813.1"/>
    <property type="molecule type" value="Genomic_DNA"/>
</dbReference>
<feature type="chain" id="PRO_5038756958" description="Lipoprotein" evidence="1">
    <location>
        <begin position="29"/>
        <end position="127"/>
    </location>
</feature>
<accession>A0A918IJX7</accession>
<sequence length="127" mass="13661">MHKSVRRMLIAAPVTTAACLGLVLTAGAGTSAAAASIHNVNERYAQGSLSYNPYTDDITVKDLKKDGRTFAVSLFGPASDGVHVCKVSGKGKSKTCNFNFNSGRLNVLVFTERGNQHWDIDKFHMDA</sequence>
<evidence type="ECO:0000256" key="1">
    <source>
        <dbReference type="SAM" id="SignalP"/>
    </source>
</evidence>
<evidence type="ECO:0000313" key="3">
    <source>
        <dbReference type="Proteomes" id="UP000618795"/>
    </source>
</evidence>
<dbReference type="PROSITE" id="PS51257">
    <property type="entry name" value="PROKAR_LIPOPROTEIN"/>
    <property type="match status" value="1"/>
</dbReference>
<organism evidence="2 3">
    <name type="scientific">Streptomyces filipinensis</name>
    <dbReference type="NCBI Taxonomy" id="66887"/>
    <lineage>
        <taxon>Bacteria</taxon>
        <taxon>Bacillati</taxon>
        <taxon>Actinomycetota</taxon>
        <taxon>Actinomycetes</taxon>
        <taxon>Kitasatosporales</taxon>
        <taxon>Streptomycetaceae</taxon>
        <taxon>Streptomyces</taxon>
    </lineage>
</organism>
<keyword evidence="1" id="KW-0732">Signal</keyword>
<keyword evidence="3" id="KW-1185">Reference proteome</keyword>
<proteinExistence type="predicted"/>
<gene>
    <name evidence="2" type="ORF">GCM10010260_80420</name>
</gene>
<protein>
    <recommendedName>
        <fullName evidence="4">Lipoprotein</fullName>
    </recommendedName>
</protein>
<dbReference type="RefSeq" id="WP_191878402.1">
    <property type="nucleotide sequence ID" value="NZ_BMTD01000032.1"/>
</dbReference>